<dbReference type="AlphaFoldDB" id="A0A8H3FRU5"/>
<name>A0A8H3FRU5_9LECA</name>
<gene>
    <name evidence="2" type="ORF">IMSHALPRED_008047</name>
</gene>
<proteinExistence type="predicted"/>
<evidence type="ECO:0000313" key="2">
    <source>
        <dbReference type="EMBL" id="CAF9929952.1"/>
    </source>
</evidence>
<comment type="caution">
    <text evidence="2">The sequence shown here is derived from an EMBL/GenBank/DDBJ whole genome shotgun (WGS) entry which is preliminary data.</text>
</comment>
<dbReference type="EMBL" id="CAJPDT010000055">
    <property type="protein sequence ID" value="CAF9929952.1"/>
    <property type="molecule type" value="Genomic_DNA"/>
</dbReference>
<feature type="compositionally biased region" description="Basic and acidic residues" evidence="1">
    <location>
        <begin position="32"/>
        <end position="42"/>
    </location>
</feature>
<reference evidence="2" key="1">
    <citation type="submission" date="2021-03" db="EMBL/GenBank/DDBJ databases">
        <authorList>
            <person name="Tagirdzhanova G."/>
        </authorList>
    </citation>
    <scope>NUCLEOTIDE SEQUENCE</scope>
</reference>
<sequence length="146" mass="16152">MGSGKSSDSYLQGSYQEDTTQRRLRFPRHLKRPNDRKGKGQDPEVQDDVNHRSGNQVSVGVITMLHYLDCIEGPCNTYRFAVKDGRKNGRHTPAKNNGFGDVYNASEPAPGSEQAEVEEQDGGLDGSDVDRVVYLADPDGLVDRQL</sequence>
<evidence type="ECO:0000256" key="1">
    <source>
        <dbReference type="SAM" id="MobiDB-lite"/>
    </source>
</evidence>
<protein>
    <submittedName>
        <fullName evidence="2">Uncharacterized protein</fullName>
    </submittedName>
</protein>
<feature type="compositionally biased region" description="Polar residues" evidence="1">
    <location>
        <begin position="1"/>
        <end position="18"/>
    </location>
</feature>
<evidence type="ECO:0000313" key="3">
    <source>
        <dbReference type="Proteomes" id="UP000664534"/>
    </source>
</evidence>
<accession>A0A8H3FRU5</accession>
<feature type="compositionally biased region" description="Basic residues" evidence="1">
    <location>
        <begin position="22"/>
        <end position="31"/>
    </location>
</feature>
<feature type="region of interest" description="Disordered" evidence="1">
    <location>
        <begin position="85"/>
        <end position="130"/>
    </location>
</feature>
<dbReference type="Proteomes" id="UP000664534">
    <property type="component" value="Unassembled WGS sequence"/>
</dbReference>
<feature type="region of interest" description="Disordered" evidence="1">
    <location>
        <begin position="1"/>
        <end position="54"/>
    </location>
</feature>
<keyword evidence="3" id="KW-1185">Reference proteome</keyword>
<organism evidence="2 3">
    <name type="scientific">Imshaugia aleurites</name>
    <dbReference type="NCBI Taxonomy" id="172621"/>
    <lineage>
        <taxon>Eukaryota</taxon>
        <taxon>Fungi</taxon>
        <taxon>Dikarya</taxon>
        <taxon>Ascomycota</taxon>
        <taxon>Pezizomycotina</taxon>
        <taxon>Lecanoromycetes</taxon>
        <taxon>OSLEUM clade</taxon>
        <taxon>Lecanoromycetidae</taxon>
        <taxon>Lecanorales</taxon>
        <taxon>Lecanorineae</taxon>
        <taxon>Parmeliaceae</taxon>
        <taxon>Imshaugia</taxon>
    </lineage>
</organism>